<protein>
    <recommendedName>
        <fullName evidence="9">Ubiquitin carboxyl-terminal hydrolase 36</fullName>
        <ecNumber evidence="4">3.4.19.12</ecNumber>
    </recommendedName>
    <alternativeName>
        <fullName evidence="12">Deubiquitinating enzyme 36</fullName>
    </alternativeName>
    <alternativeName>
        <fullName evidence="11">Protein scrawny</fullName>
    </alternativeName>
    <alternativeName>
        <fullName evidence="10">Ubiquitin thioesterase 36</fullName>
    </alternativeName>
    <alternativeName>
        <fullName evidence="13">Ubiquitin-specific-processing protease 36</fullName>
    </alternativeName>
</protein>
<evidence type="ECO:0000256" key="8">
    <source>
        <dbReference type="ARBA" id="ARBA00022807"/>
    </source>
</evidence>
<evidence type="ECO:0000256" key="7">
    <source>
        <dbReference type="ARBA" id="ARBA00022801"/>
    </source>
</evidence>
<accession>A0A9P0ACU0</accession>
<keyword evidence="5" id="KW-0645">Protease</keyword>
<evidence type="ECO:0000256" key="1">
    <source>
        <dbReference type="ARBA" id="ARBA00000707"/>
    </source>
</evidence>
<proteinExistence type="inferred from homology"/>
<evidence type="ECO:0000259" key="15">
    <source>
        <dbReference type="PROSITE" id="PS50235"/>
    </source>
</evidence>
<comment type="subcellular location">
    <subcellularLocation>
        <location evidence="2">Nucleus</location>
        <location evidence="2">Nucleolus</location>
    </subcellularLocation>
</comment>
<dbReference type="InterPro" id="IPR018200">
    <property type="entry name" value="USP_CS"/>
</dbReference>
<gene>
    <name evidence="16" type="ORF">BEMITA_LOCUS7741</name>
</gene>
<dbReference type="EC" id="3.4.19.12" evidence="4"/>
<feature type="region of interest" description="Disordered" evidence="14">
    <location>
        <begin position="1"/>
        <end position="21"/>
    </location>
</feature>
<dbReference type="InterPro" id="IPR001394">
    <property type="entry name" value="Peptidase_C19_UCH"/>
</dbReference>
<dbReference type="PANTHER" id="PTHR24006">
    <property type="entry name" value="UBIQUITIN CARBOXYL-TERMINAL HYDROLASE"/>
    <property type="match status" value="1"/>
</dbReference>
<feature type="domain" description="USP" evidence="15">
    <location>
        <begin position="123"/>
        <end position="432"/>
    </location>
</feature>
<dbReference type="InterPro" id="IPR038765">
    <property type="entry name" value="Papain-like_cys_pep_sf"/>
</dbReference>
<dbReference type="PROSITE" id="PS50235">
    <property type="entry name" value="USP_3"/>
    <property type="match status" value="1"/>
</dbReference>
<dbReference type="FunFam" id="3.90.70.10:FF:000119">
    <property type="entry name" value="Ubiquitin specific peptidase 36"/>
    <property type="match status" value="1"/>
</dbReference>
<feature type="compositionally biased region" description="Low complexity" evidence="14">
    <location>
        <begin position="1"/>
        <end position="18"/>
    </location>
</feature>
<dbReference type="Gene3D" id="3.90.70.10">
    <property type="entry name" value="Cysteine proteinases"/>
    <property type="match status" value="1"/>
</dbReference>
<evidence type="ECO:0000313" key="17">
    <source>
        <dbReference type="Proteomes" id="UP001152759"/>
    </source>
</evidence>
<evidence type="ECO:0000313" key="16">
    <source>
        <dbReference type="EMBL" id="CAH0388856.1"/>
    </source>
</evidence>
<feature type="region of interest" description="Disordered" evidence="14">
    <location>
        <begin position="71"/>
        <end position="105"/>
    </location>
</feature>
<dbReference type="GO" id="GO:0006508">
    <property type="term" value="P:proteolysis"/>
    <property type="evidence" value="ECO:0007669"/>
    <property type="project" value="UniProtKB-KW"/>
</dbReference>
<evidence type="ECO:0000256" key="11">
    <source>
        <dbReference type="ARBA" id="ARBA00042154"/>
    </source>
</evidence>
<evidence type="ECO:0000256" key="13">
    <source>
        <dbReference type="ARBA" id="ARBA00043009"/>
    </source>
</evidence>
<feature type="compositionally biased region" description="Polar residues" evidence="14">
    <location>
        <begin position="516"/>
        <end position="528"/>
    </location>
</feature>
<comment type="similarity">
    <text evidence="3">Belongs to the peptidase C19 family.</text>
</comment>
<keyword evidence="17" id="KW-1185">Reference proteome</keyword>
<name>A0A9P0ACU0_BEMTA</name>
<dbReference type="PANTHER" id="PTHR24006:SF758">
    <property type="entry name" value="UBIQUITIN CARBOXYL-TERMINAL HYDROLASE 36"/>
    <property type="match status" value="1"/>
</dbReference>
<evidence type="ECO:0000256" key="3">
    <source>
        <dbReference type="ARBA" id="ARBA00009085"/>
    </source>
</evidence>
<dbReference type="InterPro" id="IPR028889">
    <property type="entry name" value="USP"/>
</dbReference>
<dbReference type="SUPFAM" id="SSF54001">
    <property type="entry name" value="Cysteine proteinases"/>
    <property type="match status" value="1"/>
</dbReference>
<organism evidence="16 17">
    <name type="scientific">Bemisia tabaci</name>
    <name type="common">Sweetpotato whitefly</name>
    <name type="synonym">Aleurodes tabaci</name>
    <dbReference type="NCBI Taxonomy" id="7038"/>
    <lineage>
        <taxon>Eukaryota</taxon>
        <taxon>Metazoa</taxon>
        <taxon>Ecdysozoa</taxon>
        <taxon>Arthropoda</taxon>
        <taxon>Hexapoda</taxon>
        <taxon>Insecta</taxon>
        <taxon>Pterygota</taxon>
        <taxon>Neoptera</taxon>
        <taxon>Paraneoptera</taxon>
        <taxon>Hemiptera</taxon>
        <taxon>Sternorrhyncha</taxon>
        <taxon>Aleyrodoidea</taxon>
        <taxon>Aleyrodidae</taxon>
        <taxon>Aleyrodinae</taxon>
        <taxon>Bemisia</taxon>
    </lineage>
</organism>
<dbReference type="GO" id="GO:0004843">
    <property type="term" value="F:cysteine-type deubiquitinase activity"/>
    <property type="evidence" value="ECO:0007669"/>
    <property type="project" value="UniProtKB-EC"/>
</dbReference>
<feature type="region of interest" description="Disordered" evidence="14">
    <location>
        <begin position="457"/>
        <end position="719"/>
    </location>
</feature>
<dbReference type="GO" id="GO:0016579">
    <property type="term" value="P:protein deubiquitination"/>
    <property type="evidence" value="ECO:0007669"/>
    <property type="project" value="InterPro"/>
</dbReference>
<dbReference type="GO" id="GO:0005829">
    <property type="term" value="C:cytosol"/>
    <property type="evidence" value="ECO:0007669"/>
    <property type="project" value="TreeGrafter"/>
</dbReference>
<reference evidence="16" key="1">
    <citation type="submission" date="2021-12" db="EMBL/GenBank/DDBJ databases">
        <authorList>
            <person name="King R."/>
        </authorList>
    </citation>
    <scope>NUCLEOTIDE SEQUENCE</scope>
</reference>
<feature type="compositionally biased region" description="Low complexity" evidence="14">
    <location>
        <begin position="490"/>
        <end position="499"/>
    </location>
</feature>
<evidence type="ECO:0000256" key="9">
    <source>
        <dbReference type="ARBA" id="ARBA00039432"/>
    </source>
</evidence>
<evidence type="ECO:0000256" key="4">
    <source>
        <dbReference type="ARBA" id="ARBA00012759"/>
    </source>
</evidence>
<dbReference type="GO" id="GO:0042981">
    <property type="term" value="P:regulation of apoptotic process"/>
    <property type="evidence" value="ECO:0007669"/>
    <property type="project" value="TreeGrafter"/>
</dbReference>
<feature type="region of interest" description="Disordered" evidence="14">
    <location>
        <begin position="822"/>
        <end position="844"/>
    </location>
</feature>
<dbReference type="Pfam" id="PF00443">
    <property type="entry name" value="UCH"/>
    <property type="match status" value="1"/>
</dbReference>
<feature type="compositionally biased region" description="Basic residues" evidence="14">
    <location>
        <begin position="822"/>
        <end position="834"/>
    </location>
</feature>
<comment type="catalytic activity">
    <reaction evidence="1">
        <text>Thiol-dependent hydrolysis of ester, thioester, amide, peptide and isopeptide bonds formed by the C-terminal Gly of ubiquitin (a 76-residue protein attached to proteins as an intracellular targeting signal).</text>
        <dbReference type="EC" id="3.4.19.12"/>
    </reaction>
</comment>
<dbReference type="EMBL" id="OU963865">
    <property type="protein sequence ID" value="CAH0388856.1"/>
    <property type="molecule type" value="Genomic_DNA"/>
</dbReference>
<sequence>MPASSLDPISSSIHSSIESGRRECSLENLNTQVTISAKRVLLHPIEYKETTVQNSVLTSPQKSKYLILKTSTPSQNQINGDDHRKADVKTNGSSQDTLPLPKHTIYPPENIKLGWQGKEPVGSGFLNLGNTCYLNSTLQALFHVPAFVNWLSNDQKHFSSCEQKNGFLHNECMVCALRDTLVASQKSTGSAIRPVHITTKLKSICKHFQFGHQEDAHEFLRYLIESLEKSYLAPLQPIKLDNYSRETTPLNQIFGGYIRTEVTCLECQYVSTTFQHFQDLLLDIRQASTVDDALENYFSKERLDEENAYKCEHCRRKVSAHKKFSIEKPPNVLCLQLKRFNTLGGKNTKAITINRNLDLSKFRPKGTHNSQQLKYKIASIIMHYGTSTSCGHYTAVAYSSQGVLYAFDDSSVYSSTFSNVSATAYVIMYELDQPSPVMRTTKSISSSNVYMNGISLKQESPSTHRPVKRENSPSILRPIKQESSSLHRPSFSAISSSISPLERPDSDKKSWKQGKVHNSNGTHPQPTQLAPASSNAATSASPSPTSSKSLVPYMSDSGSDSDASDSVKYRTNGLSNGHTSPVSLSQSSNTPQFKLSANDKLQNPSQESVASVSTTVQSNGWLVTDSPVKSNGSAGAGAKPVERGVGHWSVTEAKRSEANDQSHTNGSSNHCWRKPFPPENGLSNHINGNNNSSNGSSNPNINGNASNCNGSSSKSSVLSHLQNSSHLGYGNKVNSWNGCQSTVNRDAERDRLESNKRSYSQAYNSDFDRGKVKKMKFNNGKSDYSNGYDKSRFQKVHQRPHYHNKWPRSQPYNNYRKHNNNSFRPPHKHNGNHHGFRDNFWRRK</sequence>
<evidence type="ECO:0000256" key="6">
    <source>
        <dbReference type="ARBA" id="ARBA00022786"/>
    </source>
</evidence>
<evidence type="ECO:0000256" key="5">
    <source>
        <dbReference type="ARBA" id="ARBA00022670"/>
    </source>
</evidence>
<keyword evidence="6" id="KW-0833">Ubl conjugation pathway</keyword>
<evidence type="ECO:0000256" key="12">
    <source>
        <dbReference type="ARBA" id="ARBA00042420"/>
    </source>
</evidence>
<feature type="compositionally biased region" description="Polar residues" evidence="14">
    <location>
        <begin position="572"/>
        <end position="633"/>
    </location>
</feature>
<keyword evidence="7" id="KW-0378">Hydrolase</keyword>
<feature type="compositionally biased region" description="Basic and acidic residues" evidence="14">
    <location>
        <begin position="835"/>
        <end position="844"/>
    </location>
</feature>
<feature type="compositionally biased region" description="Low complexity" evidence="14">
    <location>
        <begin position="530"/>
        <end position="566"/>
    </location>
</feature>
<dbReference type="GO" id="GO:0005730">
    <property type="term" value="C:nucleolus"/>
    <property type="evidence" value="ECO:0007669"/>
    <property type="project" value="UniProtKB-SubCell"/>
</dbReference>
<dbReference type="PROSITE" id="PS00972">
    <property type="entry name" value="USP_1"/>
    <property type="match status" value="1"/>
</dbReference>
<feature type="compositionally biased region" description="Low complexity" evidence="14">
    <location>
        <begin position="680"/>
        <end position="719"/>
    </location>
</feature>
<evidence type="ECO:0000256" key="10">
    <source>
        <dbReference type="ARBA" id="ARBA00041300"/>
    </source>
</evidence>
<feature type="compositionally biased region" description="Polar residues" evidence="14">
    <location>
        <begin position="661"/>
        <end position="670"/>
    </location>
</feature>
<evidence type="ECO:0000256" key="2">
    <source>
        <dbReference type="ARBA" id="ARBA00004604"/>
    </source>
</evidence>
<dbReference type="Proteomes" id="UP001152759">
    <property type="component" value="Chromosome 4"/>
</dbReference>
<evidence type="ECO:0000256" key="14">
    <source>
        <dbReference type="SAM" id="MobiDB-lite"/>
    </source>
</evidence>
<dbReference type="InterPro" id="IPR050164">
    <property type="entry name" value="Peptidase_C19"/>
</dbReference>
<keyword evidence="8" id="KW-0788">Thiol protease</keyword>
<dbReference type="AlphaFoldDB" id="A0A9P0ACU0"/>